<sequence>MGRRFELVTVVLPWSGQAVFCRGELDGLPVFGWRGRPGAVPAGLCTRRQLRAEGLRPGGVDPVALLVFGHRRAARSVEVCPLWRRETARAVRPMTPAKWAAHRAAMRARRFCRTCLAQVDHVVRGPLRQCSTCYVGEGPC</sequence>
<dbReference type="NCBIfam" id="NF041638">
    <property type="entry name" value="QRL_CxxC_CxxC"/>
    <property type="match status" value="1"/>
</dbReference>
<evidence type="ECO:0000313" key="2">
    <source>
        <dbReference type="Proteomes" id="UP000677152"/>
    </source>
</evidence>
<gene>
    <name evidence="1" type="ORF">KCV87_09950</name>
</gene>
<dbReference type="Proteomes" id="UP000677152">
    <property type="component" value="Chromosome"/>
</dbReference>
<dbReference type="AlphaFoldDB" id="A0AA45LBQ3"/>
<dbReference type="EMBL" id="CP073249">
    <property type="protein sequence ID" value="QUF06343.1"/>
    <property type="molecule type" value="Genomic_DNA"/>
</dbReference>
<organism evidence="1 2">
    <name type="scientific">Actinosynnema pretiosum subsp. pretiosum</name>
    <dbReference type="NCBI Taxonomy" id="103721"/>
    <lineage>
        <taxon>Bacteria</taxon>
        <taxon>Bacillati</taxon>
        <taxon>Actinomycetota</taxon>
        <taxon>Actinomycetes</taxon>
        <taxon>Pseudonocardiales</taxon>
        <taxon>Pseudonocardiaceae</taxon>
        <taxon>Actinosynnema</taxon>
    </lineage>
</organism>
<dbReference type="InterPro" id="IPR048142">
    <property type="entry name" value="QRL_CxxC_CxxC"/>
</dbReference>
<proteinExistence type="predicted"/>
<protein>
    <submittedName>
        <fullName evidence="1">Uncharacterized protein</fullName>
    </submittedName>
</protein>
<evidence type="ECO:0000313" key="1">
    <source>
        <dbReference type="EMBL" id="QUF06343.1"/>
    </source>
</evidence>
<reference evidence="1" key="1">
    <citation type="submission" date="2021-04" db="EMBL/GenBank/DDBJ databases">
        <title>Genomic sequence of Actinosynnema pretiosum subsp. pretiosum ATCC 31280 (C-14919).</title>
        <authorList>
            <person name="Bai L."/>
            <person name="Wang X."/>
            <person name="Xiao Y."/>
        </authorList>
    </citation>
    <scope>NUCLEOTIDE SEQUENCE</scope>
    <source>
        <strain evidence="1">ATCC 31280</strain>
    </source>
</reference>
<accession>A0AA45LBQ3</accession>
<name>A0AA45LBQ3_9PSEU</name>